<dbReference type="InterPro" id="IPR001775">
    <property type="entry name" value="GspD/PilQ"/>
</dbReference>
<dbReference type="Proteomes" id="UP001165384">
    <property type="component" value="Unassembled WGS sequence"/>
</dbReference>
<keyword evidence="7" id="KW-1185">Reference proteome</keyword>
<reference evidence="6" key="1">
    <citation type="submission" date="2022-01" db="EMBL/GenBank/DDBJ databases">
        <authorList>
            <person name="Jo J.-H."/>
            <person name="Im W.-T."/>
        </authorList>
    </citation>
    <scope>NUCLEOTIDE SEQUENCE</scope>
    <source>
        <strain evidence="6">XY25</strain>
    </source>
</reference>
<feature type="region of interest" description="Disordered" evidence="2">
    <location>
        <begin position="546"/>
        <end position="571"/>
    </location>
</feature>
<comment type="similarity">
    <text evidence="1">Belongs to the bacterial secretin family.</text>
</comment>
<dbReference type="PRINTS" id="PR00811">
    <property type="entry name" value="BCTERIALGSPD"/>
</dbReference>
<dbReference type="EMBL" id="JAKLTN010000001">
    <property type="protein sequence ID" value="MCG2576465.1"/>
    <property type="molecule type" value="Genomic_DNA"/>
</dbReference>
<gene>
    <name evidence="6" type="ORF">LZ012_05590</name>
</gene>
<accession>A0ABS9JZX9</accession>
<dbReference type="PANTHER" id="PTHR30332:SF17">
    <property type="entry name" value="TYPE IV PILIATION SYSTEM PROTEIN DR_0774-RELATED"/>
    <property type="match status" value="1"/>
</dbReference>
<dbReference type="InterPro" id="IPR050810">
    <property type="entry name" value="Bact_Secretion_Sys_Channel"/>
</dbReference>
<feature type="domain" description="Pilus formation protein N-terminal" evidence="5">
    <location>
        <begin position="115"/>
        <end position="153"/>
    </location>
</feature>
<feature type="region of interest" description="Disordered" evidence="2">
    <location>
        <begin position="80"/>
        <end position="108"/>
    </location>
</feature>
<protein>
    <submittedName>
        <fullName evidence="6">Type II and III secretion system protein family protein</fullName>
    </submittedName>
</protein>
<comment type="caution">
    <text evidence="6">The sequence shown here is derived from an EMBL/GenBank/DDBJ whole genome shotgun (WGS) entry which is preliminary data.</text>
</comment>
<proteinExistence type="inferred from homology"/>
<organism evidence="6 7">
    <name type="scientific">Dechloromonas hankyongensis</name>
    <dbReference type="NCBI Taxonomy" id="2908002"/>
    <lineage>
        <taxon>Bacteria</taxon>
        <taxon>Pseudomonadati</taxon>
        <taxon>Pseudomonadota</taxon>
        <taxon>Betaproteobacteria</taxon>
        <taxon>Rhodocyclales</taxon>
        <taxon>Azonexaceae</taxon>
        <taxon>Dechloromonas</taxon>
    </lineage>
</organism>
<dbReference type="InterPro" id="IPR004846">
    <property type="entry name" value="T2SS/T3SS_dom"/>
</dbReference>
<evidence type="ECO:0000313" key="6">
    <source>
        <dbReference type="EMBL" id="MCG2576465.1"/>
    </source>
</evidence>
<feature type="compositionally biased region" description="Low complexity" evidence="2">
    <location>
        <begin position="80"/>
        <end position="98"/>
    </location>
</feature>
<evidence type="ECO:0000259" key="5">
    <source>
        <dbReference type="Pfam" id="PF13629"/>
    </source>
</evidence>
<evidence type="ECO:0000313" key="7">
    <source>
        <dbReference type="Proteomes" id="UP001165384"/>
    </source>
</evidence>
<keyword evidence="3" id="KW-0732">Signal</keyword>
<feature type="signal peptide" evidence="3">
    <location>
        <begin position="1"/>
        <end position="26"/>
    </location>
</feature>
<dbReference type="Pfam" id="PF13629">
    <property type="entry name" value="T2SS-T3SS_pil_N"/>
    <property type="match status" value="1"/>
</dbReference>
<dbReference type="PANTHER" id="PTHR30332">
    <property type="entry name" value="PROBABLE GENERAL SECRETION PATHWAY PROTEIN D"/>
    <property type="match status" value="1"/>
</dbReference>
<dbReference type="Pfam" id="PF00263">
    <property type="entry name" value="Secretin"/>
    <property type="match status" value="1"/>
</dbReference>
<feature type="chain" id="PRO_5045955545" evidence="3">
    <location>
        <begin position="27"/>
        <end position="571"/>
    </location>
</feature>
<evidence type="ECO:0000256" key="1">
    <source>
        <dbReference type="RuleBase" id="RU004003"/>
    </source>
</evidence>
<dbReference type="RefSeq" id="WP_275708423.1">
    <property type="nucleotide sequence ID" value="NZ_JAKLTN010000001.1"/>
</dbReference>
<evidence type="ECO:0000256" key="2">
    <source>
        <dbReference type="SAM" id="MobiDB-lite"/>
    </source>
</evidence>
<feature type="domain" description="Type II/III secretion system secretin-like" evidence="4">
    <location>
        <begin position="345"/>
        <end position="515"/>
    </location>
</feature>
<name>A0ABS9JZX9_9RHOO</name>
<evidence type="ECO:0000259" key="4">
    <source>
        <dbReference type="Pfam" id="PF00263"/>
    </source>
</evidence>
<dbReference type="InterPro" id="IPR032789">
    <property type="entry name" value="T2SS-T3SS_pil_N"/>
</dbReference>
<sequence length="571" mass="58036">MKSVIFPHCLTAALLATAFAQGAAHAAPAPHAPPAASATGASPCGRVEIGPMVKLAVGKASLLKLETPVSRILLGNPENAAAARPGEGAANANPAGRADAGGGQQNVRRPGVADVDALLLSPREIYLLGKTVGSTNIAMLDRSGRCIVVDVTVGMDTAALAASLKELMPGEEQIRISSAADSVVLAGTVSDALAADRAVDIAGAYVRRTTGGGTVGTGRAAAHDRIINMLSIAAPQQVMLEVKVAEVSKSLLDQFGINFARAYSPADGSMIRFLSGLFGGKGIIAQQVSGTTGAMVGSGVASTLSGGSATASISAPVGDVRAVNGNVTQWPIIAGKNATSFSSDAQKQDGLLKVLAEPTVMAISGQEGSFLAGGKIFIPVASNSGTGGTAITLEEKEFGVSLKFTPTVLGDGRINLKVNPEVSELNSQGVAITATNVAGTAILPSFTTRRASTTVQLMDGQSFAIGGLMKNNVTANLTAFPFLGELPVLGALFRSTSYQNDRSELVFVITPRLVRPLPPNYALPTDGFVPPSRTDVIVNGRLEGSGTASSLSEIPAGSQPGTASRDGFEVK</sequence>
<evidence type="ECO:0000256" key="3">
    <source>
        <dbReference type="SAM" id="SignalP"/>
    </source>
</evidence>